<protein>
    <submittedName>
        <fullName evidence="1">Uncharacterized protein</fullName>
    </submittedName>
</protein>
<gene>
    <name evidence="1" type="ORF">BDA96_04G018400</name>
</gene>
<comment type="caution">
    <text evidence="1">The sequence shown here is derived from an EMBL/GenBank/DDBJ whole genome shotgun (WGS) entry which is preliminary data.</text>
</comment>
<reference evidence="1" key="2">
    <citation type="submission" date="2020-10" db="EMBL/GenBank/DDBJ databases">
        <authorList>
            <person name="Cooper E.A."/>
            <person name="Brenton Z.W."/>
            <person name="Flinn B.S."/>
            <person name="Jenkins J."/>
            <person name="Shu S."/>
            <person name="Flowers D."/>
            <person name="Luo F."/>
            <person name="Wang Y."/>
            <person name="Xia P."/>
            <person name="Barry K."/>
            <person name="Daum C."/>
            <person name="Lipzen A."/>
            <person name="Yoshinaga Y."/>
            <person name="Schmutz J."/>
            <person name="Saski C."/>
            <person name="Vermerris W."/>
            <person name="Kresovich S."/>
        </authorList>
    </citation>
    <scope>NUCLEOTIDE SEQUENCE</scope>
</reference>
<organism evidence="1 2">
    <name type="scientific">Sorghum bicolor</name>
    <name type="common">Sorghum</name>
    <name type="synonym">Sorghum vulgare</name>
    <dbReference type="NCBI Taxonomy" id="4558"/>
    <lineage>
        <taxon>Eukaryota</taxon>
        <taxon>Viridiplantae</taxon>
        <taxon>Streptophyta</taxon>
        <taxon>Embryophyta</taxon>
        <taxon>Tracheophyta</taxon>
        <taxon>Spermatophyta</taxon>
        <taxon>Magnoliopsida</taxon>
        <taxon>Liliopsida</taxon>
        <taxon>Poales</taxon>
        <taxon>Poaceae</taxon>
        <taxon>PACMAD clade</taxon>
        <taxon>Panicoideae</taxon>
        <taxon>Andropogonodae</taxon>
        <taxon>Andropogoneae</taxon>
        <taxon>Sorghinae</taxon>
        <taxon>Sorghum</taxon>
    </lineage>
</organism>
<name>A0A921R150_SORBI</name>
<proteinExistence type="predicted"/>
<dbReference type="AlphaFoldDB" id="A0A921R150"/>
<evidence type="ECO:0000313" key="1">
    <source>
        <dbReference type="EMBL" id="KAG0531379.1"/>
    </source>
</evidence>
<accession>A0A921R150</accession>
<evidence type="ECO:0000313" key="2">
    <source>
        <dbReference type="Proteomes" id="UP000807115"/>
    </source>
</evidence>
<dbReference type="Proteomes" id="UP000807115">
    <property type="component" value="Chromosome 4"/>
</dbReference>
<dbReference type="EMBL" id="CM027683">
    <property type="protein sequence ID" value="KAG0531379.1"/>
    <property type="molecule type" value="Genomic_DNA"/>
</dbReference>
<reference evidence="1" key="1">
    <citation type="journal article" date="2019" name="BMC Genomics">
        <title>A new reference genome for Sorghum bicolor reveals high levels of sequence similarity between sweet and grain genotypes: implications for the genetics of sugar metabolism.</title>
        <authorList>
            <person name="Cooper E.A."/>
            <person name="Brenton Z.W."/>
            <person name="Flinn B.S."/>
            <person name="Jenkins J."/>
            <person name="Shu S."/>
            <person name="Flowers D."/>
            <person name="Luo F."/>
            <person name="Wang Y."/>
            <person name="Xia P."/>
            <person name="Barry K."/>
            <person name="Daum C."/>
            <person name="Lipzen A."/>
            <person name="Yoshinaga Y."/>
            <person name="Schmutz J."/>
            <person name="Saski C."/>
            <person name="Vermerris W."/>
            <person name="Kresovich S."/>
        </authorList>
    </citation>
    <scope>NUCLEOTIDE SEQUENCE</scope>
</reference>
<sequence>MGWGAMVLGFSCAHSRRRCEHEGTTQQHLHILSEICSPKLCFLFSLSDLTMNYSKVQACVQMRLLDGLMTPWRWQTVATRKAIILHLQLKARMPKQLQELAGS</sequence>